<keyword evidence="4" id="KW-1185">Reference proteome</keyword>
<comment type="caution">
    <text evidence="3">The sequence shown here is derived from an EMBL/GenBank/DDBJ whole genome shotgun (WGS) entry which is preliminary data.</text>
</comment>
<evidence type="ECO:0000313" key="4">
    <source>
        <dbReference type="Proteomes" id="UP001362999"/>
    </source>
</evidence>
<dbReference type="EMBL" id="JAWWNJ010000001">
    <property type="protein sequence ID" value="KAK7063526.1"/>
    <property type="molecule type" value="Genomic_DNA"/>
</dbReference>
<dbReference type="InterPro" id="IPR001810">
    <property type="entry name" value="F-box_dom"/>
</dbReference>
<organism evidence="3 4">
    <name type="scientific">Favolaschia claudopus</name>
    <dbReference type="NCBI Taxonomy" id="2862362"/>
    <lineage>
        <taxon>Eukaryota</taxon>
        <taxon>Fungi</taxon>
        <taxon>Dikarya</taxon>
        <taxon>Basidiomycota</taxon>
        <taxon>Agaricomycotina</taxon>
        <taxon>Agaricomycetes</taxon>
        <taxon>Agaricomycetidae</taxon>
        <taxon>Agaricales</taxon>
        <taxon>Marasmiineae</taxon>
        <taxon>Mycenaceae</taxon>
        <taxon>Favolaschia</taxon>
    </lineage>
</organism>
<keyword evidence="1" id="KW-0175">Coiled coil</keyword>
<dbReference type="AlphaFoldDB" id="A0AAW0EFQ1"/>
<feature type="coiled-coil region" evidence="1">
    <location>
        <begin position="16"/>
        <end position="43"/>
    </location>
</feature>
<dbReference type="Gene3D" id="1.20.1280.50">
    <property type="match status" value="1"/>
</dbReference>
<protein>
    <submittedName>
        <fullName evidence="3">F-box domain-containing protein</fullName>
    </submittedName>
</protein>
<evidence type="ECO:0000256" key="1">
    <source>
        <dbReference type="SAM" id="Coils"/>
    </source>
</evidence>
<sequence>MDPANQPADVIANLSNSALRVRLAEIDSEIEKLQARVHRLQTTRKPIADALDAIIYPILSLPVEITSEIFKQHLIQFFGSPSEADVLPFVDLARARDGGPFLLSHVCRAWRSIALNMPSLWSRVRVSSSDTDPSDWRELLQCWLARADSQLLDLDLTAGFDQNQTTRLFSTVAPYSSQWRSFQCYWTDPFSIPIDIIRSRIPHLCELKVWSKTEDVSPGSPEIPLITAFFDAPNLRKVALKYLPPKSISLHWAQLTHLDLDGQTVPQGIQALHQTPNLQQLSIDLYGASGGAQPTPVVLRHVQNLSLPNVFDKVMRYLGYLTLPGVKTLYVYSIFQGRRNATALLGMLEHSRSTVETMSMFCTSDFAILVLAYMDHASRLELKPARWSSSHLAQFFARLTSDSKFLPNIRSIHILNYGAVIPYAELVSMLTARFYNRQANEAKLESFHLIRSSGEVDESPSLGVEDSLRGLRNAGLDIQIKRLNK</sequence>
<name>A0AAW0EFQ1_9AGAR</name>
<proteinExistence type="predicted"/>
<gene>
    <name evidence="3" type="ORF">R3P38DRAFT_3249138</name>
</gene>
<dbReference type="Pfam" id="PF12937">
    <property type="entry name" value="F-box-like"/>
    <property type="match status" value="1"/>
</dbReference>
<dbReference type="InterPro" id="IPR036047">
    <property type="entry name" value="F-box-like_dom_sf"/>
</dbReference>
<dbReference type="Proteomes" id="UP001362999">
    <property type="component" value="Unassembled WGS sequence"/>
</dbReference>
<reference evidence="3 4" key="1">
    <citation type="journal article" date="2024" name="J Genomics">
        <title>Draft genome sequencing and assembly of Favolaschia claudopus CIRM-BRFM 2984 isolated from oak limbs.</title>
        <authorList>
            <person name="Navarro D."/>
            <person name="Drula E."/>
            <person name="Chaduli D."/>
            <person name="Cazenave R."/>
            <person name="Ahrendt S."/>
            <person name="Wang J."/>
            <person name="Lipzen A."/>
            <person name="Daum C."/>
            <person name="Barry K."/>
            <person name="Grigoriev I.V."/>
            <person name="Favel A."/>
            <person name="Rosso M.N."/>
            <person name="Martin F."/>
        </authorList>
    </citation>
    <scope>NUCLEOTIDE SEQUENCE [LARGE SCALE GENOMIC DNA]</scope>
    <source>
        <strain evidence="3 4">CIRM-BRFM 2984</strain>
    </source>
</reference>
<dbReference type="SUPFAM" id="SSF81383">
    <property type="entry name" value="F-box domain"/>
    <property type="match status" value="1"/>
</dbReference>
<evidence type="ECO:0000313" key="3">
    <source>
        <dbReference type="EMBL" id="KAK7063526.1"/>
    </source>
</evidence>
<feature type="domain" description="F-box" evidence="2">
    <location>
        <begin position="58"/>
        <end position="125"/>
    </location>
</feature>
<accession>A0AAW0EFQ1</accession>
<evidence type="ECO:0000259" key="2">
    <source>
        <dbReference type="Pfam" id="PF12937"/>
    </source>
</evidence>